<evidence type="ECO:0000313" key="3">
    <source>
        <dbReference type="Proteomes" id="UP000316916"/>
    </source>
</evidence>
<reference evidence="2 3" key="1">
    <citation type="submission" date="2017-05" db="EMBL/GenBank/DDBJ databases">
        <authorList>
            <person name="Varghese N."/>
            <person name="Submissions S."/>
        </authorList>
    </citation>
    <scope>NUCLEOTIDE SEQUENCE [LARGE SCALE GENOMIC DNA]</scope>
    <source>
        <strain evidence="2 3">DSM 29371</strain>
    </source>
</reference>
<dbReference type="SUPFAM" id="SSF47413">
    <property type="entry name" value="lambda repressor-like DNA-binding domains"/>
    <property type="match status" value="1"/>
</dbReference>
<dbReference type="Gene3D" id="1.10.260.40">
    <property type="entry name" value="lambda repressor-like DNA-binding domains"/>
    <property type="match status" value="1"/>
</dbReference>
<dbReference type="InterPro" id="IPR001387">
    <property type="entry name" value="Cro/C1-type_HTH"/>
</dbReference>
<dbReference type="SMART" id="SM00530">
    <property type="entry name" value="HTH_XRE"/>
    <property type="match status" value="1"/>
</dbReference>
<dbReference type="RefSeq" id="WP_142718435.1">
    <property type="nucleotide sequence ID" value="NZ_FXTC01000005.1"/>
</dbReference>
<organism evidence="2 3">
    <name type="scientific">Chryseobacterium rhizoplanae</name>
    <dbReference type="NCBI Taxonomy" id="1609531"/>
    <lineage>
        <taxon>Bacteria</taxon>
        <taxon>Pseudomonadati</taxon>
        <taxon>Bacteroidota</taxon>
        <taxon>Flavobacteriia</taxon>
        <taxon>Flavobacteriales</taxon>
        <taxon>Weeksellaceae</taxon>
        <taxon>Chryseobacterium group</taxon>
        <taxon>Chryseobacterium</taxon>
    </lineage>
</organism>
<dbReference type="AlphaFoldDB" id="A0A521DKP6"/>
<gene>
    <name evidence="2" type="ORF">SAMN06265171_105218</name>
</gene>
<feature type="domain" description="HTH cro/C1-type" evidence="1">
    <location>
        <begin position="15"/>
        <end position="69"/>
    </location>
</feature>
<dbReference type="Pfam" id="PF12844">
    <property type="entry name" value="HTH_19"/>
    <property type="match status" value="1"/>
</dbReference>
<accession>A0A521DKP6</accession>
<evidence type="ECO:0000313" key="2">
    <source>
        <dbReference type="EMBL" id="SMO72303.1"/>
    </source>
</evidence>
<dbReference type="EMBL" id="FXTC01000005">
    <property type="protein sequence ID" value="SMO72303.1"/>
    <property type="molecule type" value="Genomic_DNA"/>
</dbReference>
<dbReference type="CDD" id="cd00093">
    <property type="entry name" value="HTH_XRE"/>
    <property type="match status" value="1"/>
</dbReference>
<proteinExistence type="predicted"/>
<name>A0A521DKP6_9FLAO</name>
<protein>
    <submittedName>
        <fullName evidence="2">Helix-turn-helix domain-containing protein</fullName>
    </submittedName>
</protein>
<evidence type="ECO:0000259" key="1">
    <source>
        <dbReference type="PROSITE" id="PS50943"/>
    </source>
</evidence>
<dbReference type="InterPro" id="IPR010982">
    <property type="entry name" value="Lambda_DNA-bd_dom_sf"/>
</dbReference>
<dbReference type="GO" id="GO:0003677">
    <property type="term" value="F:DNA binding"/>
    <property type="evidence" value="ECO:0007669"/>
    <property type="project" value="InterPro"/>
</dbReference>
<sequence>MNINKDFLIELGKRISEIRNINKQTLDDIEFLTGIDSSDVNKYEQGKINLTIKTLLKLSIALNVEPKELINFKFDYKKYSIEKS</sequence>
<keyword evidence="3" id="KW-1185">Reference proteome</keyword>
<dbReference type="Proteomes" id="UP000316916">
    <property type="component" value="Unassembled WGS sequence"/>
</dbReference>
<dbReference type="PROSITE" id="PS50943">
    <property type="entry name" value="HTH_CROC1"/>
    <property type="match status" value="1"/>
</dbReference>